<name>A0A9C6WP67_ARADU</name>
<evidence type="ECO:0000256" key="2">
    <source>
        <dbReference type="SAM" id="MobiDB-lite"/>
    </source>
</evidence>
<feature type="region of interest" description="Disordered" evidence="2">
    <location>
        <begin position="367"/>
        <end position="409"/>
    </location>
</feature>
<evidence type="ECO:0000256" key="1">
    <source>
        <dbReference type="SAM" id="Coils"/>
    </source>
</evidence>
<accession>A0A9C6WP67</accession>
<dbReference type="AlphaFoldDB" id="A0A9C6WP67"/>
<organism evidence="3 4">
    <name type="scientific">Arachis duranensis</name>
    <name type="common">Wild peanut</name>
    <dbReference type="NCBI Taxonomy" id="130453"/>
    <lineage>
        <taxon>Eukaryota</taxon>
        <taxon>Viridiplantae</taxon>
        <taxon>Streptophyta</taxon>
        <taxon>Embryophyta</taxon>
        <taxon>Tracheophyta</taxon>
        <taxon>Spermatophyta</taxon>
        <taxon>Magnoliopsida</taxon>
        <taxon>eudicotyledons</taxon>
        <taxon>Gunneridae</taxon>
        <taxon>Pentapetalae</taxon>
        <taxon>rosids</taxon>
        <taxon>fabids</taxon>
        <taxon>Fabales</taxon>
        <taxon>Fabaceae</taxon>
        <taxon>Papilionoideae</taxon>
        <taxon>50 kb inversion clade</taxon>
        <taxon>dalbergioids sensu lato</taxon>
        <taxon>Dalbergieae</taxon>
        <taxon>Pterocarpus clade</taxon>
        <taxon>Arachis</taxon>
    </lineage>
</organism>
<evidence type="ECO:0000313" key="4">
    <source>
        <dbReference type="RefSeq" id="XP_052113044.1"/>
    </source>
</evidence>
<proteinExistence type="predicted"/>
<protein>
    <submittedName>
        <fullName evidence="4">Uncharacterized protein LOC107474373 isoform X1</fullName>
    </submittedName>
</protein>
<reference evidence="4" key="2">
    <citation type="submission" date="2025-08" db="UniProtKB">
        <authorList>
            <consortium name="RefSeq"/>
        </authorList>
    </citation>
    <scope>IDENTIFICATION</scope>
    <source>
        <tissue evidence="4">Whole plant</tissue>
    </source>
</reference>
<reference evidence="3" key="1">
    <citation type="journal article" date="2016" name="Nat. Genet.">
        <title>The genome sequences of Arachis duranensis and Arachis ipaensis, the diploid ancestors of cultivated peanut.</title>
        <authorList>
            <person name="Bertioli D.J."/>
            <person name="Cannon S.B."/>
            <person name="Froenicke L."/>
            <person name="Huang G."/>
            <person name="Farmer A.D."/>
            <person name="Cannon E.K."/>
            <person name="Liu X."/>
            <person name="Gao D."/>
            <person name="Clevenger J."/>
            <person name="Dash S."/>
            <person name="Ren L."/>
            <person name="Moretzsohn M.C."/>
            <person name="Shirasawa K."/>
            <person name="Huang W."/>
            <person name="Vidigal B."/>
            <person name="Abernathy B."/>
            <person name="Chu Y."/>
            <person name="Niederhuth C.E."/>
            <person name="Umale P."/>
            <person name="Araujo A.C."/>
            <person name="Kozik A."/>
            <person name="Kim K.D."/>
            <person name="Burow M.D."/>
            <person name="Varshney R.K."/>
            <person name="Wang X."/>
            <person name="Zhang X."/>
            <person name="Barkley N."/>
            <person name="Guimaraes P.M."/>
            <person name="Isobe S."/>
            <person name="Guo B."/>
            <person name="Liao B."/>
            <person name="Stalker H.T."/>
            <person name="Schmitz R.J."/>
            <person name="Scheffler B.E."/>
            <person name="Leal-Bertioli S.C."/>
            <person name="Xun X."/>
            <person name="Jackson S.A."/>
            <person name="Michelmore R."/>
            <person name="Ozias-Akins P."/>
        </authorList>
    </citation>
    <scope>NUCLEOTIDE SEQUENCE [LARGE SCALE GENOMIC DNA]</scope>
    <source>
        <strain evidence="3">cv. V14167</strain>
    </source>
</reference>
<dbReference type="KEGG" id="adu:107474373"/>
<dbReference type="Proteomes" id="UP000515211">
    <property type="component" value="Chromosome 2"/>
</dbReference>
<sequence length="409" mass="45917">MYDESFRNFKNYFFKVRAVEEARPFFLDENNKLRSSLEWQRNVVVSRYTWEMLDEVELAFVNVLEDIWGEPSHLDTKKSLGNPSLVRTALEMAKNNDAMKALKKARKATVAQNISTRADWEGSSQVLLKLSVPSSPIPRRMIPTPRVRLVDPPQSSTAAVAFSTAVPPSKRPRTVEPFNLDAPDFGPIGFVDQQIGPYGTLSMDDVSLLHHLDFIIRSSIKMAHMGAVLYRTAQNLLLHATKASIEEAKREFDRMKGLKEELQVKVTKLEKELESEKASFVVLAASVQLAEDTTLRYNDSYVTTYREVMRLRGELESARVDYADLQGHLVGSVTATYENLKEQVRVLAPEVDLTLFSLDNVVNDGKIVPDEDDDVEPPSVPATKAPLVPTSSVPEVGHSELEPDCQILN</sequence>
<evidence type="ECO:0000313" key="3">
    <source>
        <dbReference type="Proteomes" id="UP000515211"/>
    </source>
</evidence>
<dbReference type="GeneID" id="107474373"/>
<feature type="coiled-coil region" evidence="1">
    <location>
        <begin position="245"/>
        <end position="279"/>
    </location>
</feature>
<keyword evidence="3" id="KW-1185">Reference proteome</keyword>
<keyword evidence="1" id="KW-0175">Coiled coil</keyword>
<gene>
    <name evidence="4" type="primary">LOC107474373</name>
</gene>
<dbReference type="RefSeq" id="XP_052113044.1">
    <property type="nucleotide sequence ID" value="XM_052257084.1"/>
</dbReference>